<dbReference type="PANTHER" id="PTHR33387:SF3">
    <property type="entry name" value="DUF985 DOMAIN-CONTAINING PROTEIN"/>
    <property type="match status" value="1"/>
</dbReference>
<feature type="region of interest" description="Disordered" evidence="1">
    <location>
        <begin position="458"/>
        <end position="491"/>
    </location>
</feature>
<comment type="caution">
    <text evidence="3">The sequence shown here is derived from an EMBL/GenBank/DDBJ whole genome shotgun (WGS) entry which is preliminary data.</text>
</comment>
<dbReference type="Proteomes" id="UP001559623">
    <property type="component" value="Unassembled WGS sequence"/>
</dbReference>
<dbReference type="CDD" id="cd06121">
    <property type="entry name" value="cupin_YML079wp"/>
    <property type="match status" value="1"/>
</dbReference>
<keyword evidence="4" id="KW-1185">Reference proteome</keyword>
<dbReference type="Pfam" id="PF06172">
    <property type="entry name" value="Cupin_5"/>
    <property type="match status" value="1"/>
</dbReference>
<organism evidence="3 4">
    <name type="scientific">Selenomonas sputigena</name>
    <dbReference type="NCBI Taxonomy" id="69823"/>
    <lineage>
        <taxon>Bacteria</taxon>
        <taxon>Bacillati</taxon>
        <taxon>Bacillota</taxon>
        <taxon>Negativicutes</taxon>
        <taxon>Selenomonadales</taxon>
        <taxon>Selenomonadaceae</taxon>
        <taxon>Selenomonas</taxon>
    </lineage>
</organism>
<evidence type="ECO:0000256" key="1">
    <source>
        <dbReference type="SAM" id="MobiDB-lite"/>
    </source>
</evidence>
<protein>
    <submittedName>
        <fullName evidence="3">Cupin domain-containing protein</fullName>
    </submittedName>
</protein>
<dbReference type="InterPro" id="IPR011051">
    <property type="entry name" value="RmlC_Cupin_sf"/>
</dbReference>
<accession>A0ABV3X227</accession>
<evidence type="ECO:0000259" key="2">
    <source>
        <dbReference type="Pfam" id="PF06172"/>
    </source>
</evidence>
<evidence type="ECO:0000313" key="4">
    <source>
        <dbReference type="Proteomes" id="UP001559623"/>
    </source>
</evidence>
<feature type="compositionally biased region" description="Basic and acidic residues" evidence="1">
    <location>
        <begin position="461"/>
        <end position="474"/>
    </location>
</feature>
<feature type="domain" description="DUF985" evidence="2">
    <location>
        <begin position="310"/>
        <end position="438"/>
    </location>
</feature>
<feature type="compositionally biased region" description="Low complexity" evidence="1">
    <location>
        <begin position="240"/>
        <end position="253"/>
    </location>
</feature>
<dbReference type="EMBL" id="JARVLH010000001">
    <property type="protein sequence ID" value="MEX5284089.1"/>
    <property type="molecule type" value="Genomic_DNA"/>
</dbReference>
<dbReference type="InterPro" id="IPR039935">
    <property type="entry name" value="YML079W-like"/>
</dbReference>
<feature type="region of interest" description="Disordered" evidence="1">
    <location>
        <begin position="32"/>
        <end position="266"/>
    </location>
</feature>
<gene>
    <name evidence="3" type="ORF">QCO44_00300</name>
</gene>
<evidence type="ECO:0000313" key="3">
    <source>
        <dbReference type="EMBL" id="MEX5284089.1"/>
    </source>
</evidence>
<dbReference type="PANTHER" id="PTHR33387">
    <property type="entry name" value="RMLC-LIKE JELLY ROLL FOLD PROTEIN"/>
    <property type="match status" value="1"/>
</dbReference>
<feature type="compositionally biased region" description="Basic and acidic residues" evidence="1">
    <location>
        <begin position="148"/>
        <end position="163"/>
    </location>
</feature>
<feature type="compositionally biased region" description="Polar residues" evidence="1">
    <location>
        <begin position="166"/>
        <end position="175"/>
    </location>
</feature>
<feature type="compositionally biased region" description="Basic and acidic residues" evidence="1">
    <location>
        <begin position="63"/>
        <end position="81"/>
    </location>
</feature>
<dbReference type="RefSeq" id="WP_368845826.1">
    <property type="nucleotide sequence ID" value="NZ_CP194411.1"/>
</dbReference>
<feature type="compositionally biased region" description="Low complexity" evidence="1">
    <location>
        <begin position="83"/>
        <end position="92"/>
    </location>
</feature>
<name>A0ABV3X227_9FIRM</name>
<dbReference type="Gene3D" id="2.60.120.10">
    <property type="entry name" value="Jelly Rolls"/>
    <property type="match status" value="1"/>
</dbReference>
<dbReference type="InterPro" id="IPR014710">
    <property type="entry name" value="RmlC-like_jellyroll"/>
</dbReference>
<dbReference type="InterPro" id="IPR009327">
    <property type="entry name" value="Cupin_DUF985"/>
</dbReference>
<dbReference type="SUPFAM" id="SSF51182">
    <property type="entry name" value="RmlC-like cupins"/>
    <property type="match status" value="1"/>
</dbReference>
<sequence>MEYKKLIGWVLAGVLAGTSLGGTAVVHGAAGGVKAASGTQRNANDTNRARKVRTTAEDASTATDRKAGDEAESMKGTKGTKEAAAPSRAVAAEKPPKSGAASSKALQEAEKAAMGKGAGTSAKIEAEESTAKQPGGSTGAKPSTRRSGKTDAETAQKGKKPDTDAASGNTGSSDTAVIRIKKDGTLVVDRPAGQAEETPVSGRLTIRAGKGGASVSEHVVRKGGSASKASDAGEEGANLDAAADSEAAKSSAASEKEEASSPTAVMQAERPVAGDEGFTPFGLTVQGAEQAEPTAGNMAVSARTAARVGELMQKFKLLGDAQGGAYSWVYTSPNWTGEEASRPTVGSSYFLLSGSGALRFQKLDCDELWYFHEGCGLKLTVLLPDGKLREFRLGVGAEDMPMVLIPKGQIFAAENIDPMGYSFISCMTTPALQADGIRIMGREELLKKYPQAKEAIGKYSDASRDAAAPDEKEVPQAGNEAAARTGGGGNG</sequence>
<reference evidence="3 4" key="1">
    <citation type="submission" date="2023-04" db="EMBL/GenBank/DDBJ databases">
        <title>Genome Sequence of Selenomonas sputigena ATCC 33150.</title>
        <authorList>
            <person name="Miller D.P."/>
            <person name="Anvari S."/>
            <person name="Polson S.W."/>
            <person name="Macdonald M."/>
            <person name="Mcdowell J.V."/>
        </authorList>
    </citation>
    <scope>NUCLEOTIDE SEQUENCE [LARGE SCALE GENOMIC DNA]</scope>
    <source>
        <strain evidence="3 4">ATCC 33150</strain>
    </source>
</reference>
<proteinExistence type="predicted"/>